<gene>
    <name evidence="10" type="ORF">F0145_07865</name>
</gene>
<sequence>MLELLKQPWPWYTSGIAIAFIMVLLLFYGKSFGVSANLKTMCTIAGAGKKVKFFDFDWRTQKWNLLFLFGSVLGGIIASTVLKSEEPLRLSAATITDLQSLGIVFDGQLNPSGLFGLEFITSSKGFLILLLGGILVGFGARYAGGCTSGHAISGLSNLQIPSLVAVVGFFVGGLIMTHLLLPLIF</sequence>
<comment type="subcellular location">
    <subcellularLocation>
        <location evidence="1">Cell inner membrane</location>
        <topology evidence="1">Multi-pass membrane protein</topology>
    </subcellularLocation>
</comment>
<evidence type="ECO:0000256" key="3">
    <source>
        <dbReference type="ARBA" id="ARBA00022475"/>
    </source>
</evidence>
<keyword evidence="3" id="KW-1003">Cell membrane</keyword>
<keyword evidence="2" id="KW-0813">Transport</keyword>
<dbReference type="EMBL" id="VWSF01000004">
    <property type="protein sequence ID" value="KAA5547846.1"/>
    <property type="molecule type" value="Genomic_DNA"/>
</dbReference>
<evidence type="ECO:0000256" key="6">
    <source>
        <dbReference type="ARBA" id="ARBA00022989"/>
    </source>
</evidence>
<dbReference type="RefSeq" id="WP_150087764.1">
    <property type="nucleotide sequence ID" value="NZ_VWSF01000004.1"/>
</dbReference>
<keyword evidence="6 9" id="KW-1133">Transmembrane helix</keyword>
<accession>A0A5M6DN83</accession>
<keyword evidence="4" id="KW-0997">Cell inner membrane</keyword>
<dbReference type="Pfam" id="PF04143">
    <property type="entry name" value="Sulf_transp"/>
    <property type="match status" value="1"/>
</dbReference>
<dbReference type="AlphaFoldDB" id="A0A5M6DN83"/>
<dbReference type="Proteomes" id="UP000323426">
    <property type="component" value="Unassembled WGS sequence"/>
</dbReference>
<evidence type="ECO:0000313" key="10">
    <source>
        <dbReference type="EMBL" id="KAA5547846.1"/>
    </source>
</evidence>
<evidence type="ECO:0000256" key="4">
    <source>
        <dbReference type="ARBA" id="ARBA00022519"/>
    </source>
</evidence>
<comment type="caution">
    <text evidence="10">The sequence shown here is derived from an EMBL/GenBank/DDBJ whole genome shotgun (WGS) entry which is preliminary data.</text>
</comment>
<dbReference type="GO" id="GO:0005886">
    <property type="term" value="C:plasma membrane"/>
    <property type="evidence" value="ECO:0007669"/>
    <property type="project" value="UniProtKB-SubCell"/>
</dbReference>
<evidence type="ECO:0000256" key="8">
    <source>
        <dbReference type="ARBA" id="ARBA00035655"/>
    </source>
</evidence>
<name>A0A5M6DN83_9BACT</name>
<protein>
    <submittedName>
        <fullName evidence="10">YeeE/YedE family protein</fullName>
    </submittedName>
</protein>
<keyword evidence="11" id="KW-1185">Reference proteome</keyword>
<evidence type="ECO:0000256" key="1">
    <source>
        <dbReference type="ARBA" id="ARBA00004429"/>
    </source>
</evidence>
<dbReference type="PANTHER" id="PTHR30574:SF1">
    <property type="entry name" value="SULPHUR TRANSPORT DOMAIN-CONTAINING PROTEIN"/>
    <property type="match status" value="1"/>
</dbReference>
<reference evidence="10 11" key="1">
    <citation type="submission" date="2019-09" db="EMBL/GenBank/DDBJ databases">
        <title>Genome sequence and assembly of Adhaeribacter sp.</title>
        <authorList>
            <person name="Chhetri G."/>
        </authorList>
    </citation>
    <scope>NUCLEOTIDE SEQUENCE [LARGE SCALE GENOMIC DNA]</scope>
    <source>
        <strain evidence="10 11">DK36</strain>
    </source>
</reference>
<feature type="transmembrane region" description="Helical" evidence="9">
    <location>
        <begin position="63"/>
        <end position="82"/>
    </location>
</feature>
<feature type="transmembrane region" description="Helical" evidence="9">
    <location>
        <begin position="163"/>
        <end position="184"/>
    </location>
</feature>
<evidence type="ECO:0000313" key="11">
    <source>
        <dbReference type="Proteomes" id="UP000323426"/>
    </source>
</evidence>
<keyword evidence="5 9" id="KW-0812">Transmembrane</keyword>
<feature type="transmembrane region" description="Helical" evidence="9">
    <location>
        <begin position="9"/>
        <end position="29"/>
    </location>
</feature>
<comment type="similarity">
    <text evidence="8">Belongs to the TsuA/YedE (TC 9.B.102) family.</text>
</comment>
<feature type="transmembrane region" description="Helical" evidence="9">
    <location>
        <begin position="125"/>
        <end position="143"/>
    </location>
</feature>
<evidence type="ECO:0000256" key="9">
    <source>
        <dbReference type="SAM" id="Phobius"/>
    </source>
</evidence>
<dbReference type="PANTHER" id="PTHR30574">
    <property type="entry name" value="INNER MEMBRANE PROTEIN YEDE"/>
    <property type="match status" value="1"/>
</dbReference>
<keyword evidence="7 9" id="KW-0472">Membrane</keyword>
<evidence type="ECO:0000256" key="2">
    <source>
        <dbReference type="ARBA" id="ARBA00022448"/>
    </source>
</evidence>
<proteinExistence type="inferred from homology"/>
<organism evidence="10 11">
    <name type="scientific">Adhaeribacter rhizoryzae</name>
    <dbReference type="NCBI Taxonomy" id="2607907"/>
    <lineage>
        <taxon>Bacteria</taxon>
        <taxon>Pseudomonadati</taxon>
        <taxon>Bacteroidota</taxon>
        <taxon>Cytophagia</taxon>
        <taxon>Cytophagales</taxon>
        <taxon>Hymenobacteraceae</taxon>
        <taxon>Adhaeribacter</taxon>
    </lineage>
</organism>
<dbReference type="InterPro" id="IPR007272">
    <property type="entry name" value="Sulf_transp_TsuA/YedE"/>
</dbReference>
<evidence type="ECO:0000256" key="5">
    <source>
        <dbReference type="ARBA" id="ARBA00022692"/>
    </source>
</evidence>
<evidence type="ECO:0000256" key="7">
    <source>
        <dbReference type="ARBA" id="ARBA00023136"/>
    </source>
</evidence>